<feature type="domain" description="Protein kinase" evidence="1">
    <location>
        <begin position="1"/>
        <end position="72"/>
    </location>
</feature>
<dbReference type="Gene3D" id="1.10.510.10">
    <property type="entry name" value="Transferase(Phosphotransferase) domain 1"/>
    <property type="match status" value="1"/>
</dbReference>
<evidence type="ECO:0000313" key="2">
    <source>
        <dbReference type="EMBL" id="GJJ73269.1"/>
    </source>
</evidence>
<dbReference type="OrthoDB" id="10252171at2759"/>
<dbReference type="GO" id="GO:0005524">
    <property type="term" value="F:ATP binding"/>
    <property type="evidence" value="ECO:0007669"/>
    <property type="project" value="InterPro"/>
</dbReference>
<dbReference type="PANTHER" id="PTHR24347">
    <property type="entry name" value="SERINE/THREONINE-PROTEIN KINASE"/>
    <property type="match status" value="1"/>
</dbReference>
<accession>A0A9P3LWP7</accession>
<sequence>MWALGAICYYLLKGRHPVYDQDIEDDEITSEKIEGIDRNGLSHNARDFMEKLIVWDPWQRMSALVASTHPWLL</sequence>
<evidence type="ECO:0000313" key="3">
    <source>
        <dbReference type="Proteomes" id="UP000827284"/>
    </source>
</evidence>
<reference evidence="2" key="1">
    <citation type="submission" date="2021-11" db="EMBL/GenBank/DDBJ databases">
        <authorList>
            <person name="Herlambang A."/>
            <person name="Guo Y."/>
            <person name="Takashima Y."/>
            <person name="Nishizawa T."/>
        </authorList>
    </citation>
    <scope>NUCLEOTIDE SEQUENCE</scope>
    <source>
        <strain evidence="2">E1425</strain>
    </source>
</reference>
<comment type="caution">
    <text evidence="2">The sequence shown here is derived from an EMBL/GenBank/DDBJ whole genome shotgun (WGS) entry which is preliminary data.</text>
</comment>
<dbReference type="EMBL" id="BQFW01000007">
    <property type="protein sequence ID" value="GJJ73269.1"/>
    <property type="molecule type" value="Genomic_DNA"/>
</dbReference>
<organism evidence="2 3">
    <name type="scientific">Entomortierella parvispora</name>
    <dbReference type="NCBI Taxonomy" id="205924"/>
    <lineage>
        <taxon>Eukaryota</taxon>
        <taxon>Fungi</taxon>
        <taxon>Fungi incertae sedis</taxon>
        <taxon>Mucoromycota</taxon>
        <taxon>Mortierellomycotina</taxon>
        <taxon>Mortierellomycetes</taxon>
        <taxon>Mortierellales</taxon>
        <taxon>Mortierellaceae</taxon>
        <taxon>Entomortierella</taxon>
    </lineage>
</organism>
<dbReference type="Proteomes" id="UP000827284">
    <property type="component" value="Unassembled WGS sequence"/>
</dbReference>
<keyword evidence="3" id="KW-1185">Reference proteome</keyword>
<dbReference type="GO" id="GO:0004672">
    <property type="term" value="F:protein kinase activity"/>
    <property type="evidence" value="ECO:0007669"/>
    <property type="project" value="InterPro"/>
</dbReference>
<proteinExistence type="predicted"/>
<name>A0A9P3LWP7_9FUNG</name>
<dbReference type="Pfam" id="PF00069">
    <property type="entry name" value="Pkinase"/>
    <property type="match status" value="1"/>
</dbReference>
<dbReference type="AlphaFoldDB" id="A0A9P3LWP7"/>
<gene>
    <name evidence="2" type="ORF">EMPS_05627</name>
</gene>
<dbReference type="InterPro" id="IPR000719">
    <property type="entry name" value="Prot_kinase_dom"/>
</dbReference>
<dbReference type="PROSITE" id="PS50011">
    <property type="entry name" value="PROTEIN_KINASE_DOM"/>
    <property type="match status" value="1"/>
</dbReference>
<reference evidence="2" key="2">
    <citation type="journal article" date="2022" name="Microbiol. Resour. Announc.">
        <title>Whole-Genome Sequence of Entomortierella parvispora E1425, a Mucoromycotan Fungus Associated with Burkholderiaceae-Related Endosymbiotic Bacteria.</title>
        <authorList>
            <person name="Herlambang A."/>
            <person name="Guo Y."/>
            <person name="Takashima Y."/>
            <person name="Narisawa K."/>
            <person name="Ohta H."/>
            <person name="Nishizawa T."/>
        </authorList>
    </citation>
    <scope>NUCLEOTIDE SEQUENCE</scope>
    <source>
        <strain evidence="2">E1425</strain>
    </source>
</reference>
<protein>
    <recommendedName>
        <fullName evidence="1">Protein kinase domain-containing protein</fullName>
    </recommendedName>
</protein>
<evidence type="ECO:0000259" key="1">
    <source>
        <dbReference type="PROSITE" id="PS50011"/>
    </source>
</evidence>
<dbReference type="SUPFAM" id="SSF56112">
    <property type="entry name" value="Protein kinase-like (PK-like)"/>
    <property type="match status" value="1"/>
</dbReference>
<dbReference type="InterPro" id="IPR011009">
    <property type="entry name" value="Kinase-like_dom_sf"/>
</dbReference>